<dbReference type="EMBL" id="AEGR01000034">
    <property type="protein sequence ID" value="EGI78028.1"/>
    <property type="molecule type" value="Genomic_DNA"/>
</dbReference>
<dbReference type="Proteomes" id="UP000016368">
    <property type="component" value="Unassembled WGS sequence"/>
</dbReference>
<feature type="domain" description="HAMP" evidence="4">
    <location>
        <begin position="213"/>
        <end position="247"/>
    </location>
</feature>
<reference evidence="5 6" key="1">
    <citation type="journal article" date="2011" name="EMBO J.">
        <title>Structural diversity of bacterial flagellar motors.</title>
        <authorList>
            <person name="Chen S."/>
            <person name="Beeby M."/>
            <person name="Murphy G.E."/>
            <person name="Leadbetter J.R."/>
            <person name="Hendrixson D.R."/>
            <person name="Briegel A."/>
            <person name="Li Z."/>
            <person name="Shi J."/>
            <person name="Tocheva E.I."/>
            <person name="Muller A."/>
            <person name="Dobro M.J."/>
            <person name="Jensen G.J."/>
        </authorList>
    </citation>
    <scope>NUCLEOTIDE SEQUENCE [LARGE SCALE GENOMIC DNA]</scope>
    <source>
        <strain evidence="5 6">ATCC 19624</strain>
    </source>
</reference>
<dbReference type="SUPFAM" id="SSF158472">
    <property type="entry name" value="HAMP domain-like"/>
    <property type="match status" value="1"/>
</dbReference>
<feature type="non-terminal residue" evidence="5">
    <location>
        <position position="247"/>
    </location>
</feature>
<dbReference type="PROSITE" id="PS50885">
    <property type="entry name" value="HAMP"/>
    <property type="match status" value="1"/>
</dbReference>
<dbReference type="CDD" id="cd19411">
    <property type="entry name" value="MCP2201-like_sensor"/>
    <property type="match status" value="1"/>
</dbReference>
<dbReference type="CDD" id="cd06225">
    <property type="entry name" value="HAMP"/>
    <property type="match status" value="1"/>
</dbReference>
<accession>F3KQB8</accession>
<sequence>MKFSNLKIGVRLGITIGIQLVLMVVMGLMGFTSLMKMNDTARVANTAQLRVTLATDWMRTLEAHQEVLTSYVRSYNAAENTRLESVIASHTQRVLAIDKELNALSTDAGRAVLADVNRVAQSYRNARDELMKLKKSASQEDIYLLDNLNQTRIVPGLQAYVAEVNKLADASRFEAEEAGEQALATWQRGRVVLVICGVIALSAGVALGLTITRSITRPIAEAVRLADAVAAGDLSQRLESNAKDETG</sequence>
<keyword evidence="6" id="KW-1185">Reference proteome</keyword>
<name>F3KQB8_9BURK</name>
<evidence type="ECO:0000313" key="6">
    <source>
        <dbReference type="Proteomes" id="UP000016368"/>
    </source>
</evidence>
<dbReference type="InterPro" id="IPR051310">
    <property type="entry name" value="MCP_chemotaxis"/>
</dbReference>
<dbReference type="Pfam" id="PF00672">
    <property type="entry name" value="HAMP"/>
    <property type="match status" value="1"/>
</dbReference>
<dbReference type="InterPro" id="IPR024478">
    <property type="entry name" value="HlyB_4HB_MCP"/>
</dbReference>
<keyword evidence="1" id="KW-0145">Chemotaxis</keyword>
<proteinExistence type="inferred from homology"/>
<keyword evidence="3" id="KW-1133">Transmembrane helix</keyword>
<evidence type="ECO:0000256" key="1">
    <source>
        <dbReference type="ARBA" id="ARBA00022500"/>
    </source>
</evidence>
<dbReference type="Gene3D" id="6.10.340.10">
    <property type="match status" value="1"/>
</dbReference>
<protein>
    <submittedName>
        <fullName evidence="5">Methyl-accepting chemotaxis protein</fullName>
    </submittedName>
</protein>
<feature type="transmembrane region" description="Helical" evidence="3">
    <location>
        <begin position="12"/>
        <end position="32"/>
    </location>
</feature>
<keyword evidence="3" id="KW-0472">Membrane</keyword>
<gene>
    <name evidence="5" type="ORF">HGR_03162</name>
</gene>
<feature type="transmembrane region" description="Helical" evidence="3">
    <location>
        <begin position="191"/>
        <end position="211"/>
    </location>
</feature>
<dbReference type="GO" id="GO:0005886">
    <property type="term" value="C:plasma membrane"/>
    <property type="evidence" value="ECO:0007669"/>
    <property type="project" value="TreeGrafter"/>
</dbReference>
<dbReference type="GO" id="GO:0007165">
    <property type="term" value="P:signal transduction"/>
    <property type="evidence" value="ECO:0007669"/>
    <property type="project" value="InterPro"/>
</dbReference>
<dbReference type="OrthoDB" id="9763018at2"/>
<dbReference type="InterPro" id="IPR003660">
    <property type="entry name" value="HAMP_dom"/>
</dbReference>
<dbReference type="RefSeq" id="WP_006296615.1">
    <property type="nucleotide sequence ID" value="NZ_AEGR01000034.1"/>
</dbReference>
<evidence type="ECO:0000256" key="3">
    <source>
        <dbReference type="SAM" id="Phobius"/>
    </source>
</evidence>
<keyword evidence="3" id="KW-0812">Transmembrane</keyword>
<dbReference type="PANTHER" id="PTHR43531:SF11">
    <property type="entry name" value="METHYL-ACCEPTING CHEMOTAXIS PROTEIN 3"/>
    <property type="match status" value="1"/>
</dbReference>
<dbReference type="eggNOG" id="COG0840">
    <property type="taxonomic scope" value="Bacteria"/>
</dbReference>
<dbReference type="InterPro" id="IPR047347">
    <property type="entry name" value="YvaQ-like_sensor"/>
</dbReference>
<comment type="similarity">
    <text evidence="2">Belongs to the methyl-accepting chemotaxis (MCP) protein family.</text>
</comment>
<dbReference type="STRING" id="887062.HGR_03162"/>
<dbReference type="PANTHER" id="PTHR43531">
    <property type="entry name" value="PROTEIN ICFG"/>
    <property type="match status" value="1"/>
</dbReference>
<dbReference type="GO" id="GO:0006935">
    <property type="term" value="P:chemotaxis"/>
    <property type="evidence" value="ECO:0007669"/>
    <property type="project" value="UniProtKB-KW"/>
</dbReference>
<dbReference type="Pfam" id="PF12729">
    <property type="entry name" value="4HB_MCP_1"/>
    <property type="match status" value="1"/>
</dbReference>
<comment type="caution">
    <text evidence="5">The sequence shown here is derived from an EMBL/GenBank/DDBJ whole genome shotgun (WGS) entry which is preliminary data.</text>
</comment>
<dbReference type="GO" id="GO:0004888">
    <property type="term" value="F:transmembrane signaling receptor activity"/>
    <property type="evidence" value="ECO:0007669"/>
    <property type="project" value="TreeGrafter"/>
</dbReference>
<evidence type="ECO:0000313" key="5">
    <source>
        <dbReference type="EMBL" id="EGI78028.1"/>
    </source>
</evidence>
<dbReference type="AlphaFoldDB" id="F3KQB8"/>
<evidence type="ECO:0000259" key="4">
    <source>
        <dbReference type="PROSITE" id="PS50885"/>
    </source>
</evidence>
<organism evidence="5 6">
    <name type="scientific">Hylemonella gracilis ATCC 19624</name>
    <dbReference type="NCBI Taxonomy" id="887062"/>
    <lineage>
        <taxon>Bacteria</taxon>
        <taxon>Pseudomonadati</taxon>
        <taxon>Pseudomonadota</taxon>
        <taxon>Betaproteobacteria</taxon>
        <taxon>Burkholderiales</taxon>
        <taxon>Comamonadaceae</taxon>
        <taxon>Hylemonella</taxon>
    </lineage>
</organism>
<evidence type="ECO:0000256" key="2">
    <source>
        <dbReference type="ARBA" id="ARBA00029447"/>
    </source>
</evidence>